<dbReference type="PROSITE" id="PS51257">
    <property type="entry name" value="PROKAR_LIPOPROTEIN"/>
    <property type="match status" value="1"/>
</dbReference>
<dbReference type="Gene3D" id="3.40.50.10610">
    <property type="entry name" value="ABC-type transport auxiliary lipoprotein component"/>
    <property type="match status" value="1"/>
</dbReference>
<name>A0A7G5EBW8_9BURK</name>
<gene>
    <name evidence="3" type="ORF">HS961_00835</name>
</gene>
<evidence type="ECO:0000313" key="4">
    <source>
        <dbReference type="Proteomes" id="UP000515240"/>
    </source>
</evidence>
<proteinExistence type="predicted"/>
<dbReference type="KEGG" id="cpis:HS961_00835"/>
<dbReference type="RefSeq" id="WP_182325931.1">
    <property type="nucleotide sequence ID" value="NZ_CP058554.1"/>
</dbReference>
<evidence type="ECO:0000259" key="2">
    <source>
        <dbReference type="Pfam" id="PF03886"/>
    </source>
</evidence>
<organism evidence="3 4">
    <name type="scientific">Comamonas piscis</name>
    <dbReference type="NCBI Taxonomy" id="1562974"/>
    <lineage>
        <taxon>Bacteria</taxon>
        <taxon>Pseudomonadati</taxon>
        <taxon>Pseudomonadota</taxon>
        <taxon>Betaproteobacteria</taxon>
        <taxon>Burkholderiales</taxon>
        <taxon>Comamonadaceae</taxon>
        <taxon>Comamonas</taxon>
    </lineage>
</organism>
<dbReference type="Pfam" id="PF03886">
    <property type="entry name" value="ABC_trans_aux"/>
    <property type="match status" value="1"/>
</dbReference>
<protein>
    <submittedName>
        <fullName evidence="3">Membrane integrity-associated transporter subunit PqiC</fullName>
    </submittedName>
</protein>
<sequence>MFSTTQRVAQHALRLQTAGRLALAAAAVAVLAACSALPQKPQPVARYDFGPVQALKAPSAPSANAEPLVLANVRAAGVPDASAAIYYRLAYADVRELRPYTQASWALPAMQLIQQRMRDALSGQRAVVLDDDGANQLLRKSGYPAMLRLEVVDFSQVFDSAQSSQGVLRMRATLSEITPKGERWLAQQVFNAQQPAASADAAGAAAALAAATDQVAQQLDTWLREQGR</sequence>
<dbReference type="AlphaFoldDB" id="A0A7G5EBW8"/>
<feature type="signal peptide" evidence="1">
    <location>
        <begin position="1"/>
        <end position="32"/>
    </location>
</feature>
<accession>A0A7G5EBW8</accession>
<keyword evidence="4" id="KW-1185">Reference proteome</keyword>
<feature type="domain" description="ABC-type transport auxiliary lipoprotein component" evidence="2">
    <location>
        <begin position="67"/>
        <end position="219"/>
    </location>
</feature>
<dbReference type="InterPro" id="IPR005586">
    <property type="entry name" value="ABC_trans_aux"/>
</dbReference>
<keyword evidence="1" id="KW-0732">Signal</keyword>
<reference evidence="3 4" key="1">
    <citation type="journal article" date="2020" name="G3 (Bethesda)">
        <title>CeMbio - The Caenorhabditis elegans Microbiome Resource.</title>
        <authorList>
            <person name="Dirksen P."/>
            <person name="Assie A."/>
            <person name="Zimmermann J."/>
            <person name="Zhang F."/>
            <person name="Tietje A.M."/>
            <person name="Marsh S.A."/>
            <person name="Felix M.A."/>
            <person name="Shapira M."/>
            <person name="Kaleta C."/>
            <person name="Schulenburg H."/>
            <person name="Samuel B."/>
        </authorList>
    </citation>
    <scope>NUCLEOTIDE SEQUENCE [LARGE SCALE GENOMIC DNA]</scope>
    <source>
        <strain evidence="3 4">BIGb0172</strain>
    </source>
</reference>
<evidence type="ECO:0000256" key="1">
    <source>
        <dbReference type="SAM" id="SignalP"/>
    </source>
</evidence>
<dbReference type="SUPFAM" id="SSF159594">
    <property type="entry name" value="XCC0632-like"/>
    <property type="match status" value="1"/>
</dbReference>
<dbReference type="EMBL" id="CP058554">
    <property type="protein sequence ID" value="QMV71493.1"/>
    <property type="molecule type" value="Genomic_DNA"/>
</dbReference>
<feature type="chain" id="PRO_5028973419" evidence="1">
    <location>
        <begin position="33"/>
        <end position="228"/>
    </location>
</feature>
<dbReference type="Proteomes" id="UP000515240">
    <property type="component" value="Chromosome"/>
</dbReference>
<evidence type="ECO:0000313" key="3">
    <source>
        <dbReference type="EMBL" id="QMV71493.1"/>
    </source>
</evidence>